<dbReference type="PANTHER" id="PTHR32278">
    <property type="entry name" value="F-BOX DOMAIN-CONTAINING PROTEIN"/>
    <property type="match status" value="1"/>
</dbReference>
<feature type="domain" description="F-box" evidence="1">
    <location>
        <begin position="24"/>
        <end position="66"/>
    </location>
</feature>
<accession>A0A6J1C0X7</accession>
<dbReference type="Proteomes" id="UP000504603">
    <property type="component" value="Unplaced"/>
</dbReference>
<dbReference type="PANTHER" id="PTHR32278:SF143">
    <property type="entry name" value="F-BOX PROTEIN PP2-B1"/>
    <property type="match status" value="1"/>
</dbReference>
<dbReference type="InterPro" id="IPR036047">
    <property type="entry name" value="F-box-like_dom_sf"/>
</dbReference>
<evidence type="ECO:0000259" key="1">
    <source>
        <dbReference type="Pfam" id="PF12937"/>
    </source>
</evidence>
<dbReference type="InterPro" id="IPR001810">
    <property type="entry name" value="F-box_dom"/>
</dbReference>
<gene>
    <name evidence="3" type="primary">LOC111007437</name>
</gene>
<dbReference type="SUPFAM" id="SSF81383">
    <property type="entry name" value="F-box domain"/>
    <property type="match status" value="1"/>
</dbReference>
<organism evidence="2 3">
    <name type="scientific">Momordica charantia</name>
    <name type="common">Bitter gourd</name>
    <name type="synonym">Balsam pear</name>
    <dbReference type="NCBI Taxonomy" id="3673"/>
    <lineage>
        <taxon>Eukaryota</taxon>
        <taxon>Viridiplantae</taxon>
        <taxon>Streptophyta</taxon>
        <taxon>Embryophyta</taxon>
        <taxon>Tracheophyta</taxon>
        <taxon>Spermatophyta</taxon>
        <taxon>Magnoliopsida</taxon>
        <taxon>eudicotyledons</taxon>
        <taxon>Gunneridae</taxon>
        <taxon>Pentapetalae</taxon>
        <taxon>rosids</taxon>
        <taxon>fabids</taxon>
        <taxon>Cucurbitales</taxon>
        <taxon>Cucurbitaceae</taxon>
        <taxon>Momordiceae</taxon>
        <taxon>Momordica</taxon>
    </lineage>
</organism>
<dbReference type="KEGG" id="mcha:111007437"/>
<evidence type="ECO:0000313" key="2">
    <source>
        <dbReference type="Proteomes" id="UP000504603"/>
    </source>
</evidence>
<name>A0A6J1C0X7_MOMCH</name>
<dbReference type="InterPro" id="IPR025886">
    <property type="entry name" value="PP2-like"/>
</dbReference>
<sequence length="305" mass="34722">MEERNEMEEKTSTATEGEEIDDFSLLPEGVIANILSLTTPPDACRSSEVSWTFHAAAQSDIVWDRFLPTDWHDLVSRAKPSDLNFDPASSSKKEIFFSLCDRPLLIDDGKKSFSLDKRSGKKCIMLGARDLSVVWGDTSFYWTWERHPESRFAEVAVLLEVWWLEIRGRISCRMLSPATTYAAYFVFKMRKRRYYGFNVDPADAMVGTGGTENRSKSVCLDPFIDNPLRRRRHVPLAVDQPPESMEGSERPKQRHDGWFEIELGEFQSDSGDDEIEMVLMEVKGNTPKSGLVVQGIEIRPKISPS</sequence>
<dbReference type="GeneID" id="111007437"/>
<reference evidence="3" key="1">
    <citation type="submission" date="2025-08" db="UniProtKB">
        <authorList>
            <consortium name="RefSeq"/>
        </authorList>
    </citation>
    <scope>IDENTIFICATION</scope>
    <source>
        <strain evidence="3">OHB3-1</strain>
    </source>
</reference>
<dbReference type="Pfam" id="PF14299">
    <property type="entry name" value="PP2"/>
    <property type="match status" value="1"/>
</dbReference>
<dbReference type="OrthoDB" id="1918565at2759"/>
<evidence type="ECO:0000313" key="3">
    <source>
        <dbReference type="RefSeq" id="XP_022135496.1"/>
    </source>
</evidence>
<keyword evidence="2" id="KW-1185">Reference proteome</keyword>
<dbReference type="RefSeq" id="XP_022135496.1">
    <property type="nucleotide sequence ID" value="XM_022279804.1"/>
</dbReference>
<protein>
    <submittedName>
        <fullName evidence="3">F-box protein PP2-B10-like</fullName>
    </submittedName>
</protein>
<dbReference type="Gene3D" id="1.20.1280.50">
    <property type="match status" value="1"/>
</dbReference>
<dbReference type="CDD" id="cd22162">
    <property type="entry name" value="F-box_AtSKIP3-like"/>
    <property type="match status" value="1"/>
</dbReference>
<dbReference type="AlphaFoldDB" id="A0A6J1C0X7"/>
<dbReference type="Pfam" id="PF12937">
    <property type="entry name" value="F-box-like"/>
    <property type="match status" value="1"/>
</dbReference>
<proteinExistence type="predicted"/>